<accession>A0A4Y7L5P7</accession>
<dbReference type="Gramene" id="RZC80267">
    <property type="protein sequence ID" value="RZC80267"/>
    <property type="gene ID" value="C5167_042840"/>
</dbReference>
<proteinExistence type="predicted"/>
<sequence>MKDDERIIRDYASTTTELLIWHITSLSADLFLVL</sequence>
<evidence type="ECO:0000313" key="1">
    <source>
        <dbReference type="EMBL" id="RZC80267.1"/>
    </source>
</evidence>
<dbReference type="EMBL" id="CM010724">
    <property type="protein sequence ID" value="RZC80267.1"/>
    <property type="molecule type" value="Genomic_DNA"/>
</dbReference>
<protein>
    <submittedName>
        <fullName evidence="1">Uncharacterized protein</fullName>
    </submittedName>
</protein>
<dbReference type="AlphaFoldDB" id="A0A4Y7L5P7"/>
<evidence type="ECO:0000313" key="2">
    <source>
        <dbReference type="Proteomes" id="UP000316621"/>
    </source>
</evidence>
<organism evidence="1 2">
    <name type="scientific">Papaver somniferum</name>
    <name type="common">Opium poppy</name>
    <dbReference type="NCBI Taxonomy" id="3469"/>
    <lineage>
        <taxon>Eukaryota</taxon>
        <taxon>Viridiplantae</taxon>
        <taxon>Streptophyta</taxon>
        <taxon>Embryophyta</taxon>
        <taxon>Tracheophyta</taxon>
        <taxon>Spermatophyta</taxon>
        <taxon>Magnoliopsida</taxon>
        <taxon>Ranunculales</taxon>
        <taxon>Papaveraceae</taxon>
        <taxon>Papaveroideae</taxon>
        <taxon>Papaver</taxon>
    </lineage>
</organism>
<reference evidence="1 2" key="1">
    <citation type="journal article" date="2018" name="Science">
        <title>The opium poppy genome and morphinan production.</title>
        <authorList>
            <person name="Guo L."/>
            <person name="Winzer T."/>
            <person name="Yang X."/>
            <person name="Li Y."/>
            <person name="Ning Z."/>
            <person name="He Z."/>
            <person name="Teodor R."/>
            <person name="Lu Y."/>
            <person name="Bowser T.A."/>
            <person name="Graham I.A."/>
            <person name="Ye K."/>
        </authorList>
    </citation>
    <scope>NUCLEOTIDE SEQUENCE [LARGE SCALE GENOMIC DNA]</scope>
    <source>
        <strain evidence="2">cv. HN1</strain>
        <tissue evidence="1">Leaves</tissue>
    </source>
</reference>
<dbReference type="Proteomes" id="UP000316621">
    <property type="component" value="Chromosome 10"/>
</dbReference>
<keyword evidence="2" id="KW-1185">Reference proteome</keyword>
<name>A0A4Y7L5P7_PAPSO</name>
<gene>
    <name evidence="1" type="ORF">C5167_042840</name>
</gene>